<keyword evidence="5 14" id="KW-0547">Nucleotide-binding</keyword>
<dbReference type="Pfam" id="PF02874">
    <property type="entry name" value="ATP-synt_ab_N"/>
    <property type="match status" value="1"/>
</dbReference>
<dbReference type="SUPFAM" id="SSF50615">
    <property type="entry name" value="N-terminal domain of alpha and beta subunits of F1 ATP synthase"/>
    <property type="match status" value="1"/>
</dbReference>
<dbReference type="InterPro" id="IPR020003">
    <property type="entry name" value="ATPase_a/bsu_AS"/>
</dbReference>
<dbReference type="Pfam" id="PF00306">
    <property type="entry name" value="ATP-synt_ab_C"/>
    <property type="match status" value="1"/>
</dbReference>
<dbReference type="RefSeq" id="WP_036701330.1">
    <property type="nucleotide sequence ID" value="NZ_CP051542.1"/>
</dbReference>
<evidence type="ECO:0000313" key="21">
    <source>
        <dbReference type="Proteomes" id="UP000182944"/>
    </source>
</evidence>
<dbReference type="InterPro" id="IPR000793">
    <property type="entry name" value="ATP_synth_asu_C"/>
</dbReference>
<comment type="subcellular location">
    <subcellularLocation>
        <location evidence="14">Cell membrane</location>
        <topology evidence="14">Peripheral membrane protein</topology>
    </subcellularLocation>
    <subcellularLocation>
        <location evidence="2">Membrane</location>
    </subcellularLocation>
</comment>
<dbReference type="GO" id="GO:0043531">
    <property type="term" value="F:ADP binding"/>
    <property type="evidence" value="ECO:0007669"/>
    <property type="project" value="TreeGrafter"/>
</dbReference>
<accession>A0A099G7E0</accession>
<evidence type="ECO:0000313" key="18">
    <source>
        <dbReference type="EMBL" id="KGJ20394.1"/>
    </source>
</evidence>
<dbReference type="FunFam" id="2.40.30.20:FF:000001">
    <property type="entry name" value="ATP synthase subunit alpha"/>
    <property type="match status" value="1"/>
</dbReference>
<dbReference type="GO" id="GO:0005886">
    <property type="term" value="C:plasma membrane"/>
    <property type="evidence" value="ECO:0007669"/>
    <property type="project" value="UniProtKB-SubCell"/>
</dbReference>
<dbReference type="FunFam" id="3.40.50.300:FF:002432">
    <property type="entry name" value="ATP synthase subunit alpha, mitochondrial"/>
    <property type="match status" value="1"/>
</dbReference>
<evidence type="ECO:0000256" key="11">
    <source>
        <dbReference type="ARBA" id="ARBA00023196"/>
    </source>
</evidence>
<feature type="site" description="Required for activity" evidence="14">
    <location>
        <position position="369"/>
    </location>
</feature>
<evidence type="ECO:0000256" key="3">
    <source>
        <dbReference type="ARBA" id="ARBA00008936"/>
    </source>
</evidence>
<dbReference type="EC" id="7.1.2.2" evidence="14"/>
<dbReference type="InterPro" id="IPR005294">
    <property type="entry name" value="ATP_synth_F1_asu"/>
</dbReference>
<dbReference type="FunFam" id="1.20.150.20:FF:000001">
    <property type="entry name" value="ATP synthase subunit alpha"/>
    <property type="match status" value="1"/>
</dbReference>
<comment type="catalytic activity">
    <reaction evidence="14">
        <text>ATP + H2O + 4 H(+)(in) = ADP + phosphate + 5 H(+)(out)</text>
        <dbReference type="Rhea" id="RHEA:57720"/>
        <dbReference type="ChEBI" id="CHEBI:15377"/>
        <dbReference type="ChEBI" id="CHEBI:15378"/>
        <dbReference type="ChEBI" id="CHEBI:30616"/>
        <dbReference type="ChEBI" id="CHEBI:43474"/>
        <dbReference type="ChEBI" id="CHEBI:456216"/>
        <dbReference type="EC" id="7.1.2.2"/>
    </reaction>
</comment>
<dbReference type="PANTHER" id="PTHR48082">
    <property type="entry name" value="ATP SYNTHASE SUBUNIT ALPHA, MITOCHONDRIAL"/>
    <property type="match status" value="1"/>
</dbReference>
<dbReference type="Proteomes" id="UP000029858">
    <property type="component" value="Unassembled WGS sequence"/>
</dbReference>
<keyword evidence="14" id="KW-1003">Cell membrane</keyword>
<dbReference type="HAMAP" id="MF_01346">
    <property type="entry name" value="ATP_synth_alpha_bact"/>
    <property type="match status" value="1"/>
</dbReference>
<evidence type="ECO:0000256" key="7">
    <source>
        <dbReference type="ARBA" id="ARBA00022840"/>
    </source>
</evidence>
<dbReference type="InterPro" id="IPR000194">
    <property type="entry name" value="ATPase_F1/V1/A1_a/bsu_nucl-bd"/>
</dbReference>
<organism evidence="18 20">
    <name type="scientific">Paracoccus sanguinis</name>
    <dbReference type="NCBI Taxonomy" id="1545044"/>
    <lineage>
        <taxon>Bacteria</taxon>
        <taxon>Pseudomonadati</taxon>
        <taxon>Pseudomonadota</taxon>
        <taxon>Alphaproteobacteria</taxon>
        <taxon>Rhodobacterales</taxon>
        <taxon>Paracoccaceae</taxon>
        <taxon>Paracoccus</taxon>
    </lineage>
</organism>
<name>A0A099GFV9_9RHOB</name>
<evidence type="ECO:0000259" key="17">
    <source>
        <dbReference type="Pfam" id="PF02874"/>
    </source>
</evidence>
<dbReference type="Gene3D" id="2.40.30.20">
    <property type="match status" value="1"/>
</dbReference>
<feature type="domain" description="ATPase F1/V1/A1 complex alpha/beta subunit nucleotide-binding" evidence="15">
    <location>
        <begin position="149"/>
        <end position="371"/>
    </location>
</feature>
<feature type="domain" description="ATPase F1/V1/A1 complex alpha/beta subunit N-terminal" evidence="17">
    <location>
        <begin position="25"/>
        <end position="91"/>
    </location>
</feature>
<evidence type="ECO:0000256" key="10">
    <source>
        <dbReference type="ARBA" id="ARBA00023136"/>
    </source>
</evidence>
<dbReference type="InterPro" id="IPR036121">
    <property type="entry name" value="ATPase_F1/V1/A1_a/bsu_N_sf"/>
</dbReference>
<sequence length="509" mass="55091">MGIQAAEISAILKDQIKNFGQDAEVAEVGQVLSVGDGIARVHGLDKVQAGEMVEFPGGIRGMVLNLETDNVGIVIFGDDRSIKEGDTVKRTRSIVEVPTGKPLLGRVVDALGNPIDGKGPLEGAEMRRADVKAPGIMPRKSVHQPMATGLKSVDAMIPVGRGQRELIIGDRQTGKTAIALDTILNQQNYNFKEGHRTLYCIYVAVGQKRSTVAQLVKKLEETGAMAYTTVVAATASDPAPMQYLAPYSATAMGEYFRDNGMDALIIYDDLSKQAVAYRQMSLLLRRPPGREAYPGDVFYLHSRLLERSAKLNEEHGGGSLTALPIIETQAGDVSAYIPTNVISITDGQIFLETDLFFQGIRPAVNTGLSVSRVGSAAQTNAMKSVAGPVKLELAQYREMAAFAQFGSDLDAATQKLLNRGARLTELMKQPQYSPLTNAEIVAVIYAGTKGYLDNVPVREVGKWEAGLLQFMRNQHADVLDWLTREDPKLKGEAEARLKAVLDAYAKTAA</sequence>
<evidence type="ECO:0000256" key="12">
    <source>
        <dbReference type="ARBA" id="ARBA00023310"/>
    </source>
</evidence>
<dbReference type="CDD" id="cd18113">
    <property type="entry name" value="ATP-synt_F1_alpha_C"/>
    <property type="match status" value="1"/>
</dbReference>
<evidence type="ECO:0000259" key="16">
    <source>
        <dbReference type="Pfam" id="PF00306"/>
    </source>
</evidence>
<keyword evidence="7 14" id="KW-0067">ATP-binding</keyword>
<reference evidence="21" key="3">
    <citation type="submission" date="2016-10" db="EMBL/GenBank/DDBJ databases">
        <authorList>
            <person name="Varghese N."/>
            <person name="Submissions S."/>
        </authorList>
    </citation>
    <scope>NUCLEOTIDE SEQUENCE [LARGE SCALE GENOMIC DNA]</scope>
    <source>
        <strain evidence="21">DSM 29303</strain>
    </source>
</reference>
<dbReference type="PIRSF" id="PIRSF039088">
    <property type="entry name" value="F_ATPase_subunit_alpha"/>
    <property type="match status" value="1"/>
</dbReference>
<keyword evidence="11 14" id="KW-0139">CF(1)</keyword>
<dbReference type="InterPro" id="IPR023366">
    <property type="entry name" value="ATP_synth_asu-like_sf"/>
</dbReference>
<keyword evidence="4 14" id="KW-0813">Transport</keyword>
<evidence type="ECO:0000256" key="4">
    <source>
        <dbReference type="ARBA" id="ARBA00022448"/>
    </source>
</evidence>
<dbReference type="PROSITE" id="PS00152">
    <property type="entry name" value="ATPASE_ALPHA_BETA"/>
    <property type="match status" value="1"/>
</dbReference>
<evidence type="ECO:0000313" key="19">
    <source>
        <dbReference type="EMBL" id="SDX42656.1"/>
    </source>
</evidence>
<dbReference type="Gene3D" id="3.40.50.300">
    <property type="entry name" value="P-loop containing nucleotide triphosphate hydrolases"/>
    <property type="match status" value="1"/>
</dbReference>
<dbReference type="GO" id="GO:0045259">
    <property type="term" value="C:proton-transporting ATP synthase complex"/>
    <property type="evidence" value="ECO:0007669"/>
    <property type="project" value="UniProtKB-KW"/>
</dbReference>
<keyword evidence="8 14" id="KW-1278">Translocase</keyword>
<evidence type="ECO:0000256" key="13">
    <source>
        <dbReference type="ARBA" id="ARBA00026013"/>
    </source>
</evidence>
<evidence type="ECO:0000256" key="5">
    <source>
        <dbReference type="ARBA" id="ARBA00022741"/>
    </source>
</evidence>
<dbReference type="EMBL" id="FNNA01000006">
    <property type="protein sequence ID" value="SDX42656.1"/>
    <property type="molecule type" value="Genomic_DNA"/>
</dbReference>
<dbReference type="NCBIfam" id="TIGR00962">
    <property type="entry name" value="atpA"/>
    <property type="match status" value="1"/>
</dbReference>
<feature type="domain" description="ATP synthase alpha subunit C-terminal" evidence="16">
    <location>
        <begin position="378"/>
        <end position="503"/>
    </location>
</feature>
<dbReference type="AlphaFoldDB" id="A0A099GFV9"/>
<comment type="function">
    <text evidence="1 14">Produces ATP from ADP in the presence of a proton gradient across the membrane. The alpha chain is a regulatory subunit.</text>
</comment>
<keyword evidence="10 14" id="KW-0472">Membrane</keyword>
<dbReference type="GO" id="GO:0016787">
    <property type="term" value="F:hydrolase activity"/>
    <property type="evidence" value="ECO:0007669"/>
    <property type="project" value="UniProtKB-KW"/>
</dbReference>
<evidence type="ECO:0000259" key="15">
    <source>
        <dbReference type="Pfam" id="PF00006"/>
    </source>
</evidence>
<feature type="binding site" evidence="14">
    <location>
        <begin position="169"/>
        <end position="176"/>
    </location>
    <ligand>
        <name>ATP</name>
        <dbReference type="ChEBI" id="CHEBI:30616"/>
    </ligand>
</feature>
<comment type="subunit">
    <text evidence="13">F-type ATPases have 2 components, CF(1) - the catalytic core - and CF(0) - the membrane proton channel. CF(1) has five subunits: alpha(3), beta(3), gamma(1), delta(1), epsilon(1). CF(0) has four main subunits: a(1), b(1), b'(1) and c(9-12).</text>
</comment>
<dbReference type="InterPro" id="IPR027417">
    <property type="entry name" value="P-loop_NTPase"/>
</dbReference>
<dbReference type="InterPro" id="IPR004100">
    <property type="entry name" value="ATPase_F1/V1/A1_a/bsu_N"/>
</dbReference>
<evidence type="ECO:0000313" key="20">
    <source>
        <dbReference type="Proteomes" id="UP000029858"/>
    </source>
</evidence>
<dbReference type="SUPFAM" id="SSF52540">
    <property type="entry name" value="P-loop containing nucleoside triphosphate hydrolases"/>
    <property type="match status" value="1"/>
</dbReference>
<dbReference type="InterPro" id="IPR038376">
    <property type="entry name" value="ATP_synth_asu_C_sf"/>
</dbReference>
<reference evidence="18 20" key="2">
    <citation type="submission" date="2014-10" db="EMBL/GenBank/DDBJ databases">
        <title>Paracoccus sanguinis sp. nov., isolated from clinical specimens of New York State patients.</title>
        <authorList>
            <person name="Mingle L.A."/>
            <person name="Cole J.A."/>
            <person name="Lapierre P."/>
            <person name="Musser K.A."/>
        </authorList>
    </citation>
    <scope>NUCLEOTIDE SEQUENCE [LARGE SCALE GENOMIC DNA]</scope>
    <source>
        <strain evidence="18 20">5503</strain>
    </source>
</reference>
<evidence type="ECO:0000256" key="8">
    <source>
        <dbReference type="ARBA" id="ARBA00022967"/>
    </source>
</evidence>
<dbReference type="GO" id="GO:0046933">
    <property type="term" value="F:proton-transporting ATP synthase activity, rotational mechanism"/>
    <property type="evidence" value="ECO:0007669"/>
    <property type="project" value="UniProtKB-UniRule"/>
</dbReference>
<evidence type="ECO:0000256" key="2">
    <source>
        <dbReference type="ARBA" id="ARBA00004370"/>
    </source>
</evidence>
<keyword evidence="12 14" id="KW-0066">ATP synthesis</keyword>
<evidence type="ECO:0000256" key="1">
    <source>
        <dbReference type="ARBA" id="ARBA00003784"/>
    </source>
</evidence>
<dbReference type="CDD" id="cd01132">
    <property type="entry name" value="F1-ATPase_alpha_CD"/>
    <property type="match status" value="1"/>
</dbReference>
<dbReference type="STRING" id="1545044.SAMN05444276_10674"/>
<proteinExistence type="inferred from homology"/>
<dbReference type="SUPFAM" id="SSF47917">
    <property type="entry name" value="C-terminal domain of alpha and beta subunits of F1 ATP synthase"/>
    <property type="match status" value="1"/>
</dbReference>
<dbReference type="PANTHER" id="PTHR48082:SF2">
    <property type="entry name" value="ATP SYNTHASE SUBUNIT ALPHA, MITOCHONDRIAL"/>
    <property type="match status" value="1"/>
</dbReference>
<keyword evidence="21" id="KW-1185">Reference proteome</keyword>
<accession>A0A099GFV9</accession>
<comment type="similarity">
    <text evidence="3 14">Belongs to the ATPase alpha/beta chains family.</text>
</comment>
<dbReference type="InterPro" id="IPR033732">
    <property type="entry name" value="ATP_synth_F1_a_nt-bd_dom"/>
</dbReference>
<dbReference type="NCBIfam" id="NF009884">
    <property type="entry name" value="PRK13343.1"/>
    <property type="match status" value="1"/>
</dbReference>
<keyword evidence="6 14" id="KW-0375">Hydrogen ion transport</keyword>
<evidence type="ECO:0000256" key="9">
    <source>
        <dbReference type="ARBA" id="ARBA00023065"/>
    </source>
</evidence>
<reference evidence="19" key="4">
    <citation type="submission" date="2016-10" db="EMBL/GenBank/DDBJ databases">
        <authorList>
            <person name="de Groot N.N."/>
        </authorList>
    </citation>
    <scope>NUCLEOTIDE SEQUENCE [LARGE SCALE GENOMIC DNA]</scope>
    <source>
        <strain evidence="19">DSM 29303</strain>
    </source>
</reference>
<dbReference type="Gene3D" id="1.20.150.20">
    <property type="entry name" value="ATP synthase alpha/beta chain, C-terminal domain"/>
    <property type="match status" value="1"/>
</dbReference>
<gene>
    <name evidence="14" type="primary">atpA</name>
    <name evidence="18" type="ORF">IX56_14145</name>
    <name evidence="19" type="ORF">SAMN05444276_10674</name>
</gene>
<keyword evidence="18" id="KW-0378">Hydrolase</keyword>
<keyword evidence="9 14" id="KW-0406">Ion transport</keyword>
<dbReference type="Proteomes" id="UP000182944">
    <property type="component" value="Unassembled WGS sequence"/>
</dbReference>
<dbReference type="Pfam" id="PF00006">
    <property type="entry name" value="ATP-synt_ab"/>
    <property type="match status" value="1"/>
</dbReference>
<evidence type="ECO:0000256" key="6">
    <source>
        <dbReference type="ARBA" id="ARBA00022781"/>
    </source>
</evidence>
<dbReference type="GO" id="GO:0005524">
    <property type="term" value="F:ATP binding"/>
    <property type="evidence" value="ECO:0007669"/>
    <property type="project" value="UniProtKB-UniRule"/>
</dbReference>
<dbReference type="OrthoDB" id="9803053at2"/>
<dbReference type="EMBL" id="JRKQ01000095">
    <property type="protein sequence ID" value="KGJ20394.1"/>
    <property type="molecule type" value="Genomic_DNA"/>
</dbReference>
<reference evidence="18 20" key="1">
    <citation type="submission" date="2014-09" db="EMBL/GenBank/DDBJ databases">
        <authorList>
            <person name="McGinnis J.M."/>
            <person name="Wolfgang W.J."/>
        </authorList>
    </citation>
    <scope>NUCLEOTIDE SEQUENCE [LARGE SCALE GENOMIC DNA]</scope>
    <source>
        <strain evidence="18 20">5503</strain>
    </source>
</reference>
<evidence type="ECO:0000256" key="14">
    <source>
        <dbReference type="HAMAP-Rule" id="MF_01346"/>
    </source>
</evidence>
<protein>
    <recommendedName>
        <fullName evidence="14">ATP synthase subunit alpha</fullName>
        <ecNumber evidence="14">7.1.2.2</ecNumber>
    </recommendedName>
    <alternativeName>
        <fullName evidence="14">ATP synthase F1 sector subunit alpha</fullName>
    </alternativeName>
    <alternativeName>
        <fullName evidence="14">F-ATPase subunit alpha</fullName>
    </alternativeName>
</protein>
<dbReference type="CDD" id="cd18116">
    <property type="entry name" value="ATP-synt_F1_alpha_N"/>
    <property type="match status" value="1"/>
</dbReference>
<accession>A0A099GCC8</accession>